<evidence type="ECO:0000313" key="2">
    <source>
        <dbReference type="Proteomes" id="UP000288028"/>
    </source>
</evidence>
<name>A0A430AQP1_9ENTE</name>
<gene>
    <name evidence="1" type="ORF">CBF28_13745</name>
</gene>
<accession>A0A430AQP1</accession>
<keyword evidence="2" id="KW-1185">Reference proteome</keyword>
<dbReference type="AlphaFoldDB" id="A0A430AQP1"/>
<dbReference type="SUPFAM" id="SSF69075">
    <property type="entry name" value="Glutamyl tRNA-reductase dimerization domain"/>
    <property type="match status" value="1"/>
</dbReference>
<organism evidence="1 2">
    <name type="scientific">Vagococcus carniphilus</name>
    <dbReference type="NCBI Taxonomy" id="218144"/>
    <lineage>
        <taxon>Bacteria</taxon>
        <taxon>Bacillati</taxon>
        <taxon>Bacillota</taxon>
        <taxon>Bacilli</taxon>
        <taxon>Lactobacillales</taxon>
        <taxon>Enterococcaceae</taxon>
        <taxon>Vagococcus</taxon>
    </lineage>
</organism>
<comment type="caution">
    <text evidence="1">The sequence shown here is derived from an EMBL/GenBank/DDBJ whole genome shotgun (WGS) entry which is preliminary data.</text>
</comment>
<dbReference type="InterPro" id="IPR036453">
    <property type="entry name" value="GluRdtase_dimer_dom_sf"/>
</dbReference>
<proteinExistence type="predicted"/>
<dbReference type="GO" id="GO:0033014">
    <property type="term" value="P:tetrapyrrole biosynthetic process"/>
    <property type="evidence" value="ECO:0007669"/>
    <property type="project" value="InterPro"/>
</dbReference>
<sequence>MAKLFTKAEIDRRKKLAKALAEANGEDIDDVTAEFYQEYIDKHYDVIVKGLDQLGKQRQSTHHQSHRG</sequence>
<dbReference type="GeneID" id="95582076"/>
<protein>
    <submittedName>
        <fullName evidence="1">Uncharacterized protein</fullName>
    </submittedName>
</protein>
<dbReference type="RefSeq" id="WP_126796194.1">
    <property type="nucleotide sequence ID" value="NZ_CP060721.1"/>
</dbReference>
<dbReference type="Proteomes" id="UP000288028">
    <property type="component" value="Unassembled WGS sequence"/>
</dbReference>
<evidence type="ECO:0000313" key="1">
    <source>
        <dbReference type="EMBL" id="RSU10376.1"/>
    </source>
</evidence>
<dbReference type="GO" id="GO:0008883">
    <property type="term" value="F:glutamyl-tRNA reductase activity"/>
    <property type="evidence" value="ECO:0007669"/>
    <property type="project" value="InterPro"/>
</dbReference>
<reference evidence="1 2" key="1">
    <citation type="submission" date="2017-05" db="EMBL/GenBank/DDBJ databases">
        <title>Vagococcus spp. assemblies.</title>
        <authorList>
            <person name="Gulvik C.A."/>
        </authorList>
    </citation>
    <scope>NUCLEOTIDE SEQUENCE [LARGE SCALE GENOMIC DNA]</scope>
    <source>
        <strain evidence="1 2">SS1714</strain>
    </source>
</reference>
<dbReference type="EMBL" id="NGKB01000018">
    <property type="protein sequence ID" value="RSU10376.1"/>
    <property type="molecule type" value="Genomic_DNA"/>
</dbReference>
<dbReference type="GO" id="GO:0050661">
    <property type="term" value="F:NADP binding"/>
    <property type="evidence" value="ECO:0007669"/>
    <property type="project" value="InterPro"/>
</dbReference>